<feature type="repeat" description="ARM" evidence="1">
    <location>
        <begin position="350"/>
        <end position="392"/>
    </location>
</feature>
<feature type="compositionally biased region" description="Low complexity" evidence="2">
    <location>
        <begin position="682"/>
        <end position="692"/>
    </location>
</feature>
<dbReference type="Proteomes" id="UP000008854">
    <property type="component" value="Unassembled WGS sequence"/>
</dbReference>
<dbReference type="GO" id="GO:0007155">
    <property type="term" value="P:cell adhesion"/>
    <property type="evidence" value="ECO:0007669"/>
    <property type="project" value="InterPro"/>
</dbReference>
<reference evidence="4" key="2">
    <citation type="submission" date="2019-11" db="UniProtKB">
        <authorList>
            <consortium name="WormBaseParasite"/>
        </authorList>
    </citation>
    <scope>IDENTIFICATION</scope>
    <source>
        <strain evidence="4">Puerto Rican</strain>
    </source>
</reference>
<dbReference type="GO" id="GO:0045296">
    <property type="term" value="F:cadherin binding"/>
    <property type="evidence" value="ECO:0007669"/>
    <property type="project" value="InterPro"/>
</dbReference>
<organism evidence="3 4">
    <name type="scientific">Schistosoma mansoni</name>
    <name type="common">Blood fluke</name>
    <dbReference type="NCBI Taxonomy" id="6183"/>
    <lineage>
        <taxon>Eukaryota</taxon>
        <taxon>Metazoa</taxon>
        <taxon>Spiralia</taxon>
        <taxon>Lophotrochozoa</taxon>
        <taxon>Platyhelminthes</taxon>
        <taxon>Trematoda</taxon>
        <taxon>Digenea</taxon>
        <taxon>Strigeidida</taxon>
        <taxon>Schistosomatoidea</taxon>
        <taxon>Schistosomatidae</taxon>
        <taxon>Schistosoma</taxon>
    </lineage>
</organism>
<feature type="repeat" description="ARM" evidence="1">
    <location>
        <begin position="392"/>
        <end position="425"/>
    </location>
</feature>
<keyword evidence="3" id="KW-1185">Reference proteome</keyword>
<proteinExistence type="predicted"/>
<protein>
    <submittedName>
        <fullName evidence="4">Armadillo segment polarity protein</fullName>
    </submittedName>
</protein>
<dbReference type="InterPro" id="IPR013284">
    <property type="entry name" value="Beta-catenin"/>
</dbReference>
<dbReference type="SUPFAM" id="SSF48371">
    <property type="entry name" value="ARM repeat"/>
    <property type="match status" value="2"/>
</dbReference>
<dbReference type="PROSITE" id="PS50176">
    <property type="entry name" value="ARM_REPEAT"/>
    <property type="match status" value="2"/>
</dbReference>
<accession>A0A5K4F1F5</accession>
<dbReference type="InterPro" id="IPR000225">
    <property type="entry name" value="Armadillo"/>
</dbReference>
<dbReference type="Pfam" id="PF00514">
    <property type="entry name" value="Arm"/>
    <property type="match status" value="2"/>
</dbReference>
<dbReference type="SMART" id="SM00185">
    <property type="entry name" value="ARM"/>
    <property type="match status" value="7"/>
</dbReference>
<dbReference type="WBParaSite" id="Smp_267190.1">
    <property type="protein sequence ID" value="Smp_267190.1"/>
    <property type="gene ID" value="Smp_267190"/>
</dbReference>
<dbReference type="InParanoid" id="A0A5K4F1F5"/>
<reference evidence="3" key="1">
    <citation type="journal article" date="2012" name="PLoS Negl. Trop. Dis.">
        <title>A systematically improved high quality genome and transcriptome of the human blood fluke Schistosoma mansoni.</title>
        <authorList>
            <person name="Protasio A.V."/>
            <person name="Tsai I.J."/>
            <person name="Babbage A."/>
            <person name="Nichol S."/>
            <person name="Hunt M."/>
            <person name="Aslett M.A."/>
            <person name="De Silva N."/>
            <person name="Velarde G.S."/>
            <person name="Anderson T.J."/>
            <person name="Clark R.C."/>
            <person name="Davidson C."/>
            <person name="Dillon G.P."/>
            <person name="Holroyd N.E."/>
            <person name="LoVerde P.T."/>
            <person name="Lloyd C."/>
            <person name="McQuillan J."/>
            <person name="Oliveira G."/>
            <person name="Otto T.D."/>
            <person name="Parker-Manuel S.J."/>
            <person name="Quail M.A."/>
            <person name="Wilson R.A."/>
            <person name="Zerlotini A."/>
            <person name="Dunne D.W."/>
            <person name="Berriman M."/>
        </authorList>
    </citation>
    <scope>NUCLEOTIDE SEQUENCE [LARGE SCALE GENOMIC DNA]</scope>
    <source>
        <strain evidence="3">Puerto Rican</strain>
    </source>
</reference>
<dbReference type="AlphaFoldDB" id="A0A5K4F1F5"/>
<feature type="region of interest" description="Disordered" evidence="2">
    <location>
        <begin position="646"/>
        <end position="692"/>
    </location>
</feature>
<evidence type="ECO:0000256" key="2">
    <source>
        <dbReference type="SAM" id="MobiDB-lite"/>
    </source>
</evidence>
<name>A0A5K4F1F5_SCHMA</name>
<evidence type="ECO:0000256" key="1">
    <source>
        <dbReference type="PROSITE-ProRule" id="PRU00259"/>
    </source>
</evidence>
<dbReference type="PANTHER" id="PTHR45976">
    <property type="entry name" value="ARMADILLO SEGMENT POLARITY PROTEIN"/>
    <property type="match status" value="1"/>
</dbReference>
<dbReference type="InterPro" id="IPR011989">
    <property type="entry name" value="ARM-like"/>
</dbReference>
<dbReference type="STRING" id="6183.A0A5K4F1F5"/>
<sequence length="692" mass="77602">MKKHSHVYDPQNSKEFQHSVSVNSLKSDSSTPTFHECFSSVEQLSGPVSKLNGIIQDLIDYKNDAEFALMTASDLAKRLRSNISVDEALQVVSYIHKFARYEAARCGLVNCSELVRAIIHILQTTKNADLQSEAALTLQLLTKALTGAKLAYEEIGISQLVEMLRHPSEVMYTTALYVLNQLLWHLPNYSRPKFRQCNGQLNLIYLLQENRLDDSNWLLICLDTLRMAVYESRSQSTFLVNYISTNMYLKDFSPQAILNKSLSITATNIYQIIVHLLRTYPTNMKIAYNIARLIKVLSVCNENKIKLVEAGTVEALTPLLNCTNEVLQLETLWGLRNISDQAYHLLATKNLIPILISLLASKNEHISICSAGCLCNLTCQNVQNKSLLVEKGGVKVLCRLLCLNSDRQEIAEPICSALRHVTHRNPHSNSAIYEVRTSDTLSTIASLFLKYQFVSALPLLKSVVGLVRNLSTVEVTRHELKDLNVPGMVANIFLQTFNSLNKQQYHGITEQDSNHYLEGVNLEDMLELTLAALQIMAKDQSIQEEFIHTAGLVSSVVQVIYSPSVCLQRASTAFLSQLSTSRSGCQAIENEGACPRFTELIQSNNEYIAAYTAAILHRIAQDKPEAYRRRLSLELRQSLFDGGLLNDPNEIGPYPSSPSKLTDGILPNDNSPHITDRRSRNLSDSNLRQRSK</sequence>
<dbReference type="InterPro" id="IPR016024">
    <property type="entry name" value="ARM-type_fold"/>
</dbReference>
<evidence type="ECO:0000313" key="3">
    <source>
        <dbReference type="Proteomes" id="UP000008854"/>
    </source>
</evidence>
<dbReference type="Gene3D" id="1.25.10.10">
    <property type="entry name" value="Leucine-rich Repeat Variant"/>
    <property type="match status" value="1"/>
</dbReference>
<evidence type="ECO:0000313" key="4">
    <source>
        <dbReference type="WBParaSite" id="Smp_267190.1"/>
    </source>
</evidence>